<dbReference type="NCBIfam" id="TIGR03666">
    <property type="entry name" value="Rv2061_F420"/>
    <property type="match status" value="1"/>
</dbReference>
<name>D6TUV1_KTERA</name>
<comment type="caution">
    <text evidence="2">The sequence shown here is derived from an EMBL/GenBank/DDBJ whole genome shotgun (WGS) entry which is preliminary data.</text>
</comment>
<keyword evidence="3" id="KW-1185">Reference proteome</keyword>
<keyword evidence="1" id="KW-0560">Oxidoreductase</keyword>
<organism evidence="2 3">
    <name type="scientific">Ktedonobacter racemifer DSM 44963</name>
    <dbReference type="NCBI Taxonomy" id="485913"/>
    <lineage>
        <taxon>Bacteria</taxon>
        <taxon>Bacillati</taxon>
        <taxon>Chloroflexota</taxon>
        <taxon>Ktedonobacteria</taxon>
        <taxon>Ktedonobacterales</taxon>
        <taxon>Ktedonobacteraceae</taxon>
        <taxon>Ktedonobacter</taxon>
    </lineage>
</organism>
<accession>D6TUV1</accession>
<dbReference type="GO" id="GO:0070967">
    <property type="term" value="F:coenzyme F420 binding"/>
    <property type="evidence" value="ECO:0007669"/>
    <property type="project" value="TreeGrafter"/>
</dbReference>
<reference evidence="2 3" key="1">
    <citation type="journal article" date="2011" name="Stand. Genomic Sci.">
        <title>Non-contiguous finished genome sequence and contextual data of the filamentous soil bacterium Ktedonobacter racemifer type strain (SOSP1-21).</title>
        <authorList>
            <person name="Chang Y.J."/>
            <person name="Land M."/>
            <person name="Hauser L."/>
            <person name="Chertkov O."/>
            <person name="Del Rio T.G."/>
            <person name="Nolan M."/>
            <person name="Copeland A."/>
            <person name="Tice H."/>
            <person name="Cheng J.F."/>
            <person name="Lucas S."/>
            <person name="Han C."/>
            <person name="Goodwin L."/>
            <person name="Pitluck S."/>
            <person name="Ivanova N."/>
            <person name="Ovchinikova G."/>
            <person name="Pati A."/>
            <person name="Chen A."/>
            <person name="Palaniappan K."/>
            <person name="Mavromatis K."/>
            <person name="Liolios K."/>
            <person name="Brettin T."/>
            <person name="Fiebig A."/>
            <person name="Rohde M."/>
            <person name="Abt B."/>
            <person name="Goker M."/>
            <person name="Detter J.C."/>
            <person name="Woyke T."/>
            <person name="Bristow J."/>
            <person name="Eisen J.A."/>
            <person name="Markowitz V."/>
            <person name="Hugenholtz P."/>
            <person name="Kyrpides N.C."/>
            <person name="Klenk H.P."/>
            <person name="Lapidus A."/>
        </authorList>
    </citation>
    <scope>NUCLEOTIDE SEQUENCE [LARGE SCALE GENOMIC DNA]</scope>
    <source>
        <strain evidence="3">DSM 44963</strain>
    </source>
</reference>
<dbReference type="STRING" id="485913.Krac_6460"/>
<dbReference type="PANTHER" id="PTHR35176:SF11">
    <property type="entry name" value="PYRIDOXAMINE 5'-PHOSPHATE OXIDASE FAMILY PROTEIN"/>
    <property type="match status" value="1"/>
</dbReference>
<dbReference type="InParanoid" id="D6TUV1"/>
<dbReference type="AlphaFoldDB" id="D6TUV1"/>
<proteinExistence type="predicted"/>
<dbReference type="Gene3D" id="2.30.110.10">
    <property type="entry name" value="Electron Transport, Fmn-binding Protein, Chain A"/>
    <property type="match status" value="1"/>
</dbReference>
<dbReference type="eggNOG" id="COG5015">
    <property type="taxonomic scope" value="Bacteria"/>
</dbReference>
<dbReference type="InterPro" id="IPR012349">
    <property type="entry name" value="Split_barrel_FMN-bd"/>
</dbReference>
<evidence type="ECO:0000313" key="2">
    <source>
        <dbReference type="EMBL" id="EFH85277.1"/>
    </source>
</evidence>
<protein>
    <submittedName>
        <fullName evidence="2">Putative F420-dependent enzyme</fullName>
    </submittedName>
</protein>
<dbReference type="InterPro" id="IPR019965">
    <property type="entry name" value="PPOX_F420-dep_Rv2061_put"/>
</dbReference>
<dbReference type="OrthoDB" id="163808at2"/>
<dbReference type="SUPFAM" id="SSF50475">
    <property type="entry name" value="FMN-binding split barrel"/>
    <property type="match status" value="1"/>
</dbReference>
<dbReference type="InterPro" id="IPR052019">
    <property type="entry name" value="F420H2_bilvrd_red/Heme_oxyg"/>
</dbReference>
<dbReference type="EMBL" id="ADVG01000003">
    <property type="protein sequence ID" value="EFH85277.1"/>
    <property type="molecule type" value="Genomic_DNA"/>
</dbReference>
<gene>
    <name evidence="2" type="ORF">Krac_6460</name>
</gene>
<dbReference type="GO" id="GO:0016627">
    <property type="term" value="F:oxidoreductase activity, acting on the CH-CH group of donors"/>
    <property type="evidence" value="ECO:0007669"/>
    <property type="project" value="TreeGrafter"/>
</dbReference>
<dbReference type="GO" id="GO:0005829">
    <property type="term" value="C:cytosol"/>
    <property type="evidence" value="ECO:0007669"/>
    <property type="project" value="TreeGrafter"/>
</dbReference>
<dbReference type="Proteomes" id="UP000004508">
    <property type="component" value="Unassembled WGS sequence"/>
</dbReference>
<dbReference type="RefSeq" id="WP_007917433.1">
    <property type="nucleotide sequence ID" value="NZ_ADVG01000003.1"/>
</dbReference>
<sequence>MTNPTQALERFVRPKTILLTSYRRNGTSVGTPVHIVVNGEHAFVRTWDKTWKFRRIRNNPVVEIAPATWRGQPTGPASHAHARVLDGSEALHAAHALARKYPVLHGFLIPLVHRLRGYRTVHIELTPN</sequence>
<evidence type="ECO:0000256" key="1">
    <source>
        <dbReference type="ARBA" id="ARBA00023002"/>
    </source>
</evidence>
<evidence type="ECO:0000313" key="3">
    <source>
        <dbReference type="Proteomes" id="UP000004508"/>
    </source>
</evidence>
<dbReference type="PANTHER" id="PTHR35176">
    <property type="entry name" value="HEME OXYGENASE HI_0854-RELATED"/>
    <property type="match status" value="1"/>
</dbReference>